<protein>
    <submittedName>
        <fullName evidence="2">Uncharacterized protein</fullName>
    </submittedName>
</protein>
<dbReference type="AlphaFoldDB" id="A0AAF3FJS1"/>
<dbReference type="Pfam" id="PF13896">
    <property type="entry name" value="Glyco_transf_49"/>
    <property type="match status" value="1"/>
</dbReference>
<sequence length="402" mass="46726">MGLHSTLDNFDHNMVAQLKSWKGCVSLSLFVDAPEESTAPQPMTPFQLMAELSLIRFFQQHSITNVTVHQVFEQWNDENGFRCADYRLERLKVLPEELKSILDLQEQPSMGEEDLYPINVMRNIARMFIPKFSLTTLADSHFRYSKNFSENILETIRSTRVSVNLRRALFVYPSFEGLPNDKNHIPNTRNELRDAILNGTAQSFMKDANPMAHFLRDLDQWLHNENDVGIGDSGYLHSEWDPQFVSLNSLPFHDERFPYMQADNLNQRWELCRSGYRFMILHGAFAIHPGIRPGDDSFRKKMRRKMWKVIDKAISDFIAFIESTYPQTYRKCPDFEIGKPWKQPLPSHDSNATESIHQNRPISRKQTLQTYLNAMVALRKAKQDHFGGIEFIEEAIPDIGKP</sequence>
<name>A0AAF3FJS1_9BILA</name>
<proteinExistence type="predicted"/>
<dbReference type="PANTHER" id="PTHR47411:SF3">
    <property type="entry name" value="I-BETA-1,3-N-ACETYLGLUCOSAMINYLTRANSFERASE"/>
    <property type="match status" value="1"/>
</dbReference>
<evidence type="ECO:0000313" key="1">
    <source>
        <dbReference type="Proteomes" id="UP000887575"/>
    </source>
</evidence>
<dbReference type="WBParaSite" id="MBELARI_LOCUS6991">
    <property type="protein sequence ID" value="MBELARI_LOCUS6991"/>
    <property type="gene ID" value="MBELARI_LOCUS6991"/>
</dbReference>
<dbReference type="Proteomes" id="UP000887575">
    <property type="component" value="Unassembled WGS sequence"/>
</dbReference>
<keyword evidence="1" id="KW-1185">Reference proteome</keyword>
<organism evidence="1 2">
    <name type="scientific">Mesorhabditis belari</name>
    <dbReference type="NCBI Taxonomy" id="2138241"/>
    <lineage>
        <taxon>Eukaryota</taxon>
        <taxon>Metazoa</taxon>
        <taxon>Ecdysozoa</taxon>
        <taxon>Nematoda</taxon>
        <taxon>Chromadorea</taxon>
        <taxon>Rhabditida</taxon>
        <taxon>Rhabditina</taxon>
        <taxon>Rhabditomorpha</taxon>
        <taxon>Rhabditoidea</taxon>
        <taxon>Rhabditidae</taxon>
        <taxon>Mesorhabditinae</taxon>
        <taxon>Mesorhabditis</taxon>
    </lineage>
</organism>
<reference evidence="2" key="1">
    <citation type="submission" date="2024-02" db="UniProtKB">
        <authorList>
            <consortium name="WormBaseParasite"/>
        </authorList>
    </citation>
    <scope>IDENTIFICATION</scope>
</reference>
<evidence type="ECO:0000313" key="2">
    <source>
        <dbReference type="WBParaSite" id="MBELARI_LOCUS6991"/>
    </source>
</evidence>
<dbReference type="PANTHER" id="PTHR47411">
    <property type="entry name" value="B3GNT1, BETA-1,3-N-ACETYLGUCOSAMINYLTRANSFERASE 1, HOMOLOG"/>
    <property type="match status" value="1"/>
</dbReference>
<accession>A0AAF3FJS1</accession>